<comment type="function">
    <text evidence="10">Involved in targeting and insertion of nascent membrane proteins into the cytoplasmic membrane. Binds to the hydrophobic signal sequence of the ribosome-nascent chain (RNC) as it emerges from the ribosomes. The SRP-RNC complex is then targeted to the cytoplasmic membrane where it interacts with the SRP receptor FtsY. Interaction with FtsY leads to the transfer of the RNC complex to the Sec translocase for insertion into the membrane, the hydrolysis of GTP by both Ffh and FtsY, and the dissociation of the SRP-FtsY complex into the individual components.</text>
</comment>
<accession>A0A974S1E2</accession>
<evidence type="ECO:0000256" key="3">
    <source>
        <dbReference type="ARBA" id="ARBA00022741"/>
    </source>
</evidence>
<dbReference type="InterPro" id="IPR004780">
    <property type="entry name" value="SRP"/>
</dbReference>
<dbReference type="InterPro" id="IPR000897">
    <property type="entry name" value="SRP54_GTPase_dom"/>
</dbReference>
<dbReference type="GO" id="GO:0005525">
    <property type="term" value="F:GTP binding"/>
    <property type="evidence" value="ECO:0007669"/>
    <property type="project" value="UniProtKB-UniRule"/>
</dbReference>
<dbReference type="InterPro" id="IPR027417">
    <property type="entry name" value="P-loop_NTPase"/>
</dbReference>
<keyword evidence="5 11" id="KW-0694">RNA-binding</keyword>
<evidence type="ECO:0000256" key="1">
    <source>
        <dbReference type="ARBA" id="ARBA00005450"/>
    </source>
</evidence>
<dbReference type="Gene3D" id="1.20.120.140">
    <property type="entry name" value="Signal recognition particle SRP54, nucleotide-binding domain"/>
    <property type="match status" value="1"/>
</dbReference>
<keyword evidence="8 11" id="KW-0687">Ribonucleoprotein</keyword>
<dbReference type="InterPro" id="IPR004125">
    <property type="entry name" value="Signal_recog_particle_SRP54_M"/>
</dbReference>
<evidence type="ECO:0000256" key="7">
    <source>
        <dbReference type="ARBA" id="ARBA00023135"/>
    </source>
</evidence>
<comment type="subcellular location">
    <subcellularLocation>
        <location evidence="11">Cytoplasm</location>
    </subcellularLocation>
    <text evidence="11">The SRP-RNC complex is targeted to the cytoplasmic membrane.</text>
</comment>
<keyword evidence="7 11" id="KW-0733">Signal recognition particle</keyword>
<dbReference type="SUPFAM" id="SSF47446">
    <property type="entry name" value="Signal peptide-binding domain"/>
    <property type="match status" value="1"/>
</dbReference>
<dbReference type="InterPro" id="IPR022941">
    <property type="entry name" value="SRP54"/>
</dbReference>
<keyword evidence="3 11" id="KW-0547">Nucleotide-binding</keyword>
<gene>
    <name evidence="11 13" type="primary">ffh</name>
    <name evidence="13" type="ORF">I6J18_06835</name>
</gene>
<comment type="subunit">
    <text evidence="11">Part of the signal recognition particle protein translocation system, which is composed of SRP and FtsY.</text>
</comment>
<keyword evidence="6 11" id="KW-0342">GTP-binding</keyword>
<dbReference type="Gene3D" id="3.40.50.300">
    <property type="entry name" value="P-loop containing nucleotide triphosphate hydrolases"/>
    <property type="match status" value="1"/>
</dbReference>
<feature type="binding site" evidence="11">
    <location>
        <begin position="191"/>
        <end position="195"/>
    </location>
    <ligand>
        <name>GTP</name>
        <dbReference type="ChEBI" id="CHEBI:37565"/>
    </ligand>
</feature>
<dbReference type="FunFam" id="1.20.120.140:FF:000001">
    <property type="entry name" value="Signal recognition particle GTPase"/>
    <property type="match status" value="1"/>
</dbReference>
<dbReference type="CDD" id="cd18539">
    <property type="entry name" value="SRP_G"/>
    <property type="match status" value="1"/>
</dbReference>
<proteinExistence type="inferred from homology"/>
<evidence type="ECO:0000256" key="6">
    <source>
        <dbReference type="ARBA" id="ARBA00023134"/>
    </source>
</evidence>
<dbReference type="GO" id="GO:0048500">
    <property type="term" value="C:signal recognition particle"/>
    <property type="evidence" value="ECO:0007669"/>
    <property type="project" value="UniProtKB-UniRule"/>
</dbReference>
<dbReference type="KEGG" id="ppsr:I6J18_06835"/>
<comment type="similarity">
    <text evidence="1 11">Belongs to the GTP-binding SRP family. SRP54 subfamily.</text>
</comment>
<dbReference type="EMBL" id="CP068053">
    <property type="protein sequence ID" value="QQT01572.1"/>
    <property type="molecule type" value="Genomic_DNA"/>
</dbReference>
<evidence type="ECO:0000256" key="9">
    <source>
        <dbReference type="ARBA" id="ARBA00048027"/>
    </source>
</evidence>
<dbReference type="FunFam" id="3.40.50.300:FF:000022">
    <property type="entry name" value="Signal recognition particle 54 kDa subunit"/>
    <property type="match status" value="1"/>
</dbReference>
<comment type="domain">
    <text evidence="11">Composed of three domains: the N-terminal N domain, which is responsible for interactions with the ribosome, the central G domain, which binds GTP, and the C-terminal M domain, which binds the RNA and the signal sequence of the RNC.</text>
</comment>
<dbReference type="NCBIfam" id="TIGR00959">
    <property type="entry name" value="ffh"/>
    <property type="match status" value="1"/>
</dbReference>
<evidence type="ECO:0000256" key="4">
    <source>
        <dbReference type="ARBA" id="ARBA00022801"/>
    </source>
</evidence>
<dbReference type="Gene3D" id="1.10.260.30">
    <property type="entry name" value="Signal recognition particle, SRP54 subunit, M-domain"/>
    <property type="match status" value="1"/>
</dbReference>
<name>A0A974S1E2_PERPY</name>
<evidence type="ECO:0000256" key="8">
    <source>
        <dbReference type="ARBA" id="ARBA00023274"/>
    </source>
</evidence>
<dbReference type="InterPro" id="IPR003593">
    <property type="entry name" value="AAA+_ATPase"/>
</dbReference>
<dbReference type="HAMAP" id="MF_00306">
    <property type="entry name" value="SRP54"/>
    <property type="match status" value="1"/>
</dbReference>
<dbReference type="PANTHER" id="PTHR11564">
    <property type="entry name" value="SIGNAL RECOGNITION PARTICLE 54K PROTEIN SRP54"/>
    <property type="match status" value="1"/>
</dbReference>
<reference evidence="13 14" key="1">
    <citation type="submission" date="2021-01" db="EMBL/GenBank/DDBJ databases">
        <title>FDA dAtabase for Regulatory Grade micrObial Sequences (FDA-ARGOS): Supporting development and validation of Infectious Disease Dx tests.</title>
        <authorList>
            <person name="Nelson B."/>
            <person name="Plummer A."/>
            <person name="Tallon L."/>
            <person name="Sadzewicz L."/>
            <person name="Zhao X."/>
            <person name="Boylan J."/>
            <person name="Ott S."/>
            <person name="Bowen H."/>
            <person name="Vavikolanu K."/>
            <person name="Mehta A."/>
            <person name="Aluvathingal J."/>
            <person name="Nadendla S."/>
            <person name="Myers T."/>
            <person name="Yan Y."/>
            <person name="Sichtig H."/>
        </authorList>
    </citation>
    <scope>NUCLEOTIDE SEQUENCE [LARGE SCALE GENOMIC DNA]</scope>
    <source>
        <strain evidence="13 14">FDAARGOS_1161</strain>
    </source>
</reference>
<feature type="domain" description="SRP54-type proteins GTP-binding" evidence="12">
    <location>
        <begin position="270"/>
        <end position="283"/>
    </location>
</feature>
<dbReference type="InterPro" id="IPR042101">
    <property type="entry name" value="SRP54_N_sf"/>
</dbReference>
<dbReference type="PROSITE" id="PS00300">
    <property type="entry name" value="SRP54"/>
    <property type="match status" value="1"/>
</dbReference>
<keyword evidence="2 11" id="KW-0963">Cytoplasm</keyword>
<dbReference type="PANTHER" id="PTHR11564:SF5">
    <property type="entry name" value="SIGNAL RECOGNITION PARTICLE SUBUNIT SRP54"/>
    <property type="match status" value="1"/>
</dbReference>
<organism evidence="13 14">
    <name type="scientific">Peribacillus psychrosaccharolyticus</name>
    <name type="common">Bacillus psychrosaccharolyticus</name>
    <dbReference type="NCBI Taxonomy" id="1407"/>
    <lineage>
        <taxon>Bacteria</taxon>
        <taxon>Bacillati</taxon>
        <taxon>Bacillota</taxon>
        <taxon>Bacilli</taxon>
        <taxon>Bacillales</taxon>
        <taxon>Bacillaceae</taxon>
        <taxon>Peribacillus</taxon>
    </lineage>
</organism>
<dbReference type="Proteomes" id="UP000595254">
    <property type="component" value="Chromosome"/>
</dbReference>
<comment type="catalytic activity">
    <reaction evidence="9 11">
        <text>GTP + H2O = GDP + phosphate + H(+)</text>
        <dbReference type="Rhea" id="RHEA:19669"/>
        <dbReference type="ChEBI" id="CHEBI:15377"/>
        <dbReference type="ChEBI" id="CHEBI:15378"/>
        <dbReference type="ChEBI" id="CHEBI:37565"/>
        <dbReference type="ChEBI" id="CHEBI:43474"/>
        <dbReference type="ChEBI" id="CHEBI:58189"/>
        <dbReference type="EC" id="3.6.5.4"/>
    </reaction>
</comment>
<feature type="binding site" evidence="11">
    <location>
        <begin position="108"/>
        <end position="115"/>
    </location>
    <ligand>
        <name>GTP</name>
        <dbReference type="ChEBI" id="CHEBI:37565"/>
    </ligand>
</feature>
<dbReference type="AlphaFoldDB" id="A0A974S1E2"/>
<dbReference type="SMART" id="SM00962">
    <property type="entry name" value="SRP54"/>
    <property type="match status" value="1"/>
</dbReference>
<dbReference type="SMART" id="SM00963">
    <property type="entry name" value="SRP54_N"/>
    <property type="match status" value="1"/>
</dbReference>
<evidence type="ECO:0000256" key="11">
    <source>
        <dbReference type="HAMAP-Rule" id="MF_00306"/>
    </source>
</evidence>
<evidence type="ECO:0000256" key="2">
    <source>
        <dbReference type="ARBA" id="ARBA00022490"/>
    </source>
</evidence>
<dbReference type="RefSeq" id="WP_040374122.1">
    <property type="nucleotide sequence ID" value="NZ_CP068053.1"/>
</dbReference>
<keyword evidence="14" id="KW-1185">Reference proteome</keyword>
<dbReference type="GO" id="GO:0008312">
    <property type="term" value="F:7S RNA binding"/>
    <property type="evidence" value="ECO:0007669"/>
    <property type="project" value="InterPro"/>
</dbReference>
<dbReference type="EC" id="3.6.5.4" evidence="11"/>
<dbReference type="SUPFAM" id="SSF52540">
    <property type="entry name" value="P-loop containing nucleoside triphosphate hydrolases"/>
    <property type="match status" value="1"/>
</dbReference>
<evidence type="ECO:0000259" key="12">
    <source>
        <dbReference type="PROSITE" id="PS00300"/>
    </source>
</evidence>
<dbReference type="GO" id="GO:0003924">
    <property type="term" value="F:GTPase activity"/>
    <property type="evidence" value="ECO:0007669"/>
    <property type="project" value="UniProtKB-UniRule"/>
</dbReference>
<keyword evidence="4 11" id="KW-0378">Hydrolase</keyword>
<evidence type="ECO:0000313" key="14">
    <source>
        <dbReference type="Proteomes" id="UP000595254"/>
    </source>
</evidence>
<dbReference type="InterPro" id="IPR013822">
    <property type="entry name" value="Signal_recog_particl_SRP54_hlx"/>
</dbReference>
<evidence type="ECO:0000313" key="13">
    <source>
        <dbReference type="EMBL" id="QQT01572.1"/>
    </source>
</evidence>
<dbReference type="Pfam" id="PF00448">
    <property type="entry name" value="SRP54"/>
    <property type="match status" value="1"/>
</dbReference>
<dbReference type="InterPro" id="IPR036891">
    <property type="entry name" value="Signal_recog_part_SRP54_M_sf"/>
</dbReference>
<feature type="binding site" evidence="11">
    <location>
        <begin position="249"/>
        <end position="252"/>
    </location>
    <ligand>
        <name>GTP</name>
        <dbReference type="ChEBI" id="CHEBI:37565"/>
    </ligand>
</feature>
<dbReference type="GO" id="GO:0006614">
    <property type="term" value="P:SRP-dependent cotranslational protein targeting to membrane"/>
    <property type="evidence" value="ECO:0007669"/>
    <property type="project" value="InterPro"/>
</dbReference>
<dbReference type="Pfam" id="PF02978">
    <property type="entry name" value="SRP_SPB"/>
    <property type="match status" value="1"/>
</dbReference>
<dbReference type="Pfam" id="PF02881">
    <property type="entry name" value="SRP54_N"/>
    <property type="match status" value="1"/>
</dbReference>
<protein>
    <recommendedName>
        <fullName evidence="11">Signal recognition particle protein</fullName>
        <ecNumber evidence="11">3.6.5.4</ecNumber>
    </recommendedName>
    <alternativeName>
        <fullName evidence="11">Fifty-four homolog</fullName>
    </alternativeName>
</protein>
<evidence type="ECO:0000256" key="5">
    <source>
        <dbReference type="ARBA" id="ARBA00022884"/>
    </source>
</evidence>
<dbReference type="SMART" id="SM00382">
    <property type="entry name" value="AAA"/>
    <property type="match status" value="1"/>
</dbReference>
<sequence length="446" mass="49492">MAFEGLTDRLQSTMQKIRGKGKVNEADVKEMMREVRIALLEADVNFKVVKDFIKRVSERAVGQEVLKSLTPGQQVIKVVKEELTELMGGDQSKIAVAGRPPTVIMMVGLQGAGKTTTTGKLANLLRKKHNRKPLLVAADIYRPAAIKQLETLGKQINMPVFSLGDQVSPVEIARQAIEKAKEEHHDYVLIDTAGRLHVDETLMGELKDIKELTKPDEIFLVVDAMTGQDAVNVAASFNEQLGLTGVVLTKLDGDTRGGAALSIRAVSQTPIKFVGMGEKLDALEAFHPDRMASRILGMGDVLTLIEKAQTNVDEEKAKELEQKIRTSSFTFDDFLEQLDQMRNMGPLDDLLKMLPGANKMKGIDKLSIDEKQIGHVEAIIRSMTKAEKEHPEIINAGRRKRIAKGSGRPIQEVNRLLKQFEDMKKMMKQVTGMTKGKKKGFKLPFM</sequence>
<evidence type="ECO:0000256" key="10">
    <source>
        <dbReference type="ARBA" id="ARBA00057471"/>
    </source>
</evidence>